<dbReference type="InterPro" id="IPR001647">
    <property type="entry name" value="HTH_TetR"/>
</dbReference>
<protein>
    <submittedName>
        <fullName evidence="4">TetR family transcriptional regulator</fullName>
    </submittedName>
</protein>
<dbReference type="PANTHER" id="PTHR30055:SF235">
    <property type="entry name" value="TRANSCRIPTIONAL REGULATORY PROTEIN"/>
    <property type="match status" value="1"/>
</dbReference>
<dbReference type="GO" id="GO:0000976">
    <property type="term" value="F:transcription cis-regulatory region binding"/>
    <property type="evidence" value="ECO:0007669"/>
    <property type="project" value="TreeGrafter"/>
</dbReference>
<dbReference type="PROSITE" id="PS50977">
    <property type="entry name" value="HTH_TETR_2"/>
    <property type="match status" value="1"/>
</dbReference>
<name>A0A1Y5HWD0_OLEAN</name>
<dbReference type="SUPFAM" id="SSF46689">
    <property type="entry name" value="Homeodomain-like"/>
    <property type="match status" value="1"/>
</dbReference>
<dbReference type="InterPro" id="IPR036271">
    <property type="entry name" value="Tet_transcr_reg_TetR-rel_C_sf"/>
</dbReference>
<sequence length="211" mass="23594">MAQKDTAQRILDAAEALFSEKGFAETSLRNITTKAGVNLAAVNYHFGSKKSLIQAVFARYLTPFSVQFADQLDVIEKKQNTPEQLLKLLVITLSKSGLENPEKFGVFMRLLGLAYSQGQGHLRKFLTSEYGEVFTRYMKEVNRVTPQLTPMERFWRIHFMLGAAVFTMSSVDSLMAMADHDLGTQTDVKDVIGQLMPFLASGLMAADKNDQ</sequence>
<evidence type="ECO:0000259" key="3">
    <source>
        <dbReference type="PROSITE" id="PS50977"/>
    </source>
</evidence>
<dbReference type="SUPFAM" id="SSF48498">
    <property type="entry name" value="Tetracyclin repressor-like, C-terminal domain"/>
    <property type="match status" value="1"/>
</dbReference>
<dbReference type="Proteomes" id="UP000227088">
    <property type="component" value="Unassembled WGS sequence"/>
</dbReference>
<dbReference type="PROSITE" id="PS01081">
    <property type="entry name" value="HTH_TETR_1"/>
    <property type="match status" value="1"/>
</dbReference>
<dbReference type="Pfam" id="PF17939">
    <property type="entry name" value="TetR_C_30"/>
    <property type="match status" value="1"/>
</dbReference>
<dbReference type="InterPro" id="IPR041586">
    <property type="entry name" value="PsrA_TetR_C"/>
</dbReference>
<dbReference type="PRINTS" id="PR00455">
    <property type="entry name" value="HTHTETR"/>
</dbReference>
<evidence type="ECO:0000313" key="5">
    <source>
        <dbReference type="Proteomes" id="UP000227088"/>
    </source>
</evidence>
<dbReference type="EMBL" id="MABE01000254">
    <property type="protein sequence ID" value="OUS40767.1"/>
    <property type="molecule type" value="Genomic_DNA"/>
</dbReference>
<dbReference type="InterPro" id="IPR009057">
    <property type="entry name" value="Homeodomain-like_sf"/>
</dbReference>
<feature type="domain" description="HTH tetR-type" evidence="3">
    <location>
        <begin position="4"/>
        <end position="64"/>
    </location>
</feature>
<dbReference type="AlphaFoldDB" id="A0A1Y5HWD0"/>
<evidence type="ECO:0000256" key="1">
    <source>
        <dbReference type="ARBA" id="ARBA00023125"/>
    </source>
</evidence>
<feature type="DNA-binding region" description="H-T-H motif" evidence="2">
    <location>
        <begin position="27"/>
        <end position="46"/>
    </location>
</feature>
<dbReference type="InterPro" id="IPR023772">
    <property type="entry name" value="DNA-bd_HTH_TetR-type_CS"/>
</dbReference>
<gene>
    <name evidence="4" type="ORF">A9R00_04350</name>
</gene>
<organism evidence="4 5">
    <name type="scientific">Oleispira antarctica</name>
    <dbReference type="NCBI Taxonomy" id="188908"/>
    <lineage>
        <taxon>Bacteria</taxon>
        <taxon>Pseudomonadati</taxon>
        <taxon>Pseudomonadota</taxon>
        <taxon>Gammaproteobacteria</taxon>
        <taxon>Oceanospirillales</taxon>
        <taxon>Oceanospirillaceae</taxon>
        <taxon>Oleispira</taxon>
    </lineage>
</organism>
<evidence type="ECO:0000256" key="2">
    <source>
        <dbReference type="PROSITE-ProRule" id="PRU00335"/>
    </source>
</evidence>
<reference evidence="5" key="1">
    <citation type="journal article" date="2017" name="Proc. Natl. Acad. Sci. U.S.A.">
        <title>Simulation of Deepwater Horizon oil plume reveals substrate specialization within a complex community of hydrocarbon degraders.</title>
        <authorList>
            <person name="Hu P."/>
            <person name="Dubinsky E.A."/>
            <person name="Probst A.J."/>
            <person name="Wang J."/>
            <person name="Sieber C.M.K."/>
            <person name="Tom L.M."/>
            <person name="Gardinali P."/>
            <person name="Banfield J.F."/>
            <person name="Atlas R.M."/>
            <person name="Andersen G.L."/>
        </authorList>
    </citation>
    <scope>NUCLEOTIDE SEQUENCE [LARGE SCALE GENOMIC DNA]</scope>
</reference>
<accession>A0A1Y5HWD0</accession>
<comment type="caution">
    <text evidence="4">The sequence shown here is derived from an EMBL/GenBank/DDBJ whole genome shotgun (WGS) entry which is preliminary data.</text>
</comment>
<dbReference type="GO" id="GO:0003700">
    <property type="term" value="F:DNA-binding transcription factor activity"/>
    <property type="evidence" value="ECO:0007669"/>
    <property type="project" value="TreeGrafter"/>
</dbReference>
<dbReference type="InterPro" id="IPR050109">
    <property type="entry name" value="HTH-type_TetR-like_transc_reg"/>
</dbReference>
<keyword evidence="1 2" id="KW-0238">DNA-binding</keyword>
<proteinExistence type="predicted"/>
<dbReference type="Gene3D" id="1.10.357.10">
    <property type="entry name" value="Tetracycline Repressor, domain 2"/>
    <property type="match status" value="1"/>
</dbReference>
<dbReference type="PANTHER" id="PTHR30055">
    <property type="entry name" value="HTH-TYPE TRANSCRIPTIONAL REGULATOR RUTR"/>
    <property type="match status" value="1"/>
</dbReference>
<dbReference type="Pfam" id="PF00440">
    <property type="entry name" value="TetR_N"/>
    <property type="match status" value="1"/>
</dbReference>
<evidence type="ECO:0000313" key="4">
    <source>
        <dbReference type="EMBL" id="OUS40767.1"/>
    </source>
</evidence>